<organism evidence="1 2">
    <name type="scientific">Pelagibius litoralis</name>
    <dbReference type="NCBI Taxonomy" id="374515"/>
    <lineage>
        <taxon>Bacteria</taxon>
        <taxon>Pseudomonadati</taxon>
        <taxon>Pseudomonadota</taxon>
        <taxon>Alphaproteobacteria</taxon>
        <taxon>Rhodospirillales</taxon>
        <taxon>Rhodovibrionaceae</taxon>
        <taxon>Pelagibius</taxon>
    </lineage>
</organism>
<evidence type="ECO:0000313" key="1">
    <source>
        <dbReference type="EMBL" id="NIA72335.1"/>
    </source>
</evidence>
<reference evidence="1" key="1">
    <citation type="submission" date="2020-03" db="EMBL/GenBank/DDBJ databases">
        <title>Genome of Pelagibius litoralis DSM 21314T.</title>
        <authorList>
            <person name="Wang G."/>
        </authorList>
    </citation>
    <scope>NUCLEOTIDE SEQUENCE</scope>
    <source>
        <strain evidence="1">DSM 21314</strain>
    </source>
</reference>
<dbReference type="PIRSF" id="PIRSF035170">
    <property type="entry name" value="HD_phosphohydro"/>
    <property type="match status" value="1"/>
</dbReference>
<proteinExistence type="predicted"/>
<dbReference type="AlphaFoldDB" id="A0A967F3C4"/>
<dbReference type="PANTHER" id="PTHR21174:SF0">
    <property type="entry name" value="HD PHOSPHOHYDROLASE FAMILY PROTEIN-RELATED"/>
    <property type="match status" value="1"/>
</dbReference>
<keyword evidence="2" id="KW-1185">Reference proteome</keyword>
<dbReference type="Proteomes" id="UP000761264">
    <property type="component" value="Unassembled WGS sequence"/>
</dbReference>
<name>A0A967F3C4_9PROT</name>
<dbReference type="EMBL" id="JAAQPH010000040">
    <property type="protein sequence ID" value="NIA72335.1"/>
    <property type="molecule type" value="Genomic_DNA"/>
</dbReference>
<evidence type="ECO:0008006" key="3">
    <source>
        <dbReference type="Google" id="ProtNLM"/>
    </source>
</evidence>
<comment type="caution">
    <text evidence="1">The sequence shown here is derived from an EMBL/GenBank/DDBJ whole genome shotgun (WGS) entry which is preliminary data.</text>
</comment>
<dbReference type="SUPFAM" id="SSF109604">
    <property type="entry name" value="HD-domain/PDEase-like"/>
    <property type="match status" value="1"/>
</dbReference>
<evidence type="ECO:0000313" key="2">
    <source>
        <dbReference type="Proteomes" id="UP000761264"/>
    </source>
</evidence>
<accession>A0A967F3C4</accession>
<dbReference type="InterPro" id="IPR009218">
    <property type="entry name" value="HD_phosphohydro"/>
</dbReference>
<protein>
    <recommendedName>
        <fullName evidence="3">Metal-dependent HD superfamily phosphohydrolase</fullName>
    </recommendedName>
</protein>
<sequence length="193" mass="21261">MLPAPLTEDLRRRYGEPQRHYHTWAHVEALLGLFAEVRELLADPIAVEAALFYHDAVYDPRAVDNEAQSAALLRRDGAAVVAADSLETAARLIEATAGHQPPPGLSGAALEDARLFLDMDLSILAAPVPEFAAYEAAIRREYAHVDDAAFRQGRCRFLEGLLQREKLYHSDHFSPRFEGPARVNIARALAAPA</sequence>
<dbReference type="PANTHER" id="PTHR21174">
    <property type="match status" value="1"/>
</dbReference>
<gene>
    <name evidence="1" type="ORF">HBA54_27470</name>
</gene>